<keyword evidence="1" id="KW-0407">Ion channel</keyword>
<feature type="non-terminal residue" evidence="1">
    <location>
        <position position="1"/>
    </location>
</feature>
<dbReference type="AlphaFoldDB" id="Q62466"/>
<accession>Q62466</accession>
<name>Q62466_MOUSE</name>
<protein>
    <submittedName>
        <fullName evidence="1">Voltage-dependent Na+ channel beta-1 subunit</fullName>
    </submittedName>
</protein>
<reference evidence="1" key="1">
    <citation type="journal article" date="1995" name="FEBS Lett.">
        <title>Genes encoding the beta 1 subunit of voltage-dependent Na+ channel in rat, mouse and human contain conserved introns.</title>
        <authorList>
            <person name="Dib-Hajj S.D."/>
            <person name="Waxman S.G."/>
        </authorList>
    </citation>
    <scope>NUCLEOTIDE SEQUENCE</scope>
    <source>
        <tissue evidence="1">Kidney</tissue>
    </source>
</reference>
<sequence length="64" mass="7414">YGIHRVRDHDVRAHCGVDHMACGRDGVLLQEDCCCYGGCCTRERLRIPGHYIREQRKLYRRPGG</sequence>
<keyword evidence="1" id="KW-0813">Transport</keyword>
<dbReference type="GO" id="GO:0034220">
    <property type="term" value="P:monoatomic ion transmembrane transport"/>
    <property type="evidence" value="ECO:0007669"/>
    <property type="project" value="UniProtKB-KW"/>
</dbReference>
<organism evidence="1">
    <name type="scientific">Mus musculus</name>
    <name type="common">Mouse</name>
    <dbReference type="NCBI Taxonomy" id="10090"/>
    <lineage>
        <taxon>Eukaryota</taxon>
        <taxon>Metazoa</taxon>
        <taxon>Chordata</taxon>
        <taxon>Craniata</taxon>
        <taxon>Vertebrata</taxon>
        <taxon>Euteleostomi</taxon>
        <taxon>Mammalia</taxon>
        <taxon>Eutheria</taxon>
        <taxon>Euarchontoglires</taxon>
        <taxon>Glires</taxon>
        <taxon>Rodentia</taxon>
        <taxon>Myomorpha</taxon>
        <taxon>Muroidea</taxon>
        <taxon>Muridae</taxon>
        <taxon>Murinae</taxon>
        <taxon>Mus</taxon>
        <taxon>Mus</taxon>
    </lineage>
</organism>
<proteinExistence type="predicted"/>
<gene>
    <name evidence="1" type="primary">beta 1</name>
</gene>
<dbReference type="EMBL" id="L48687">
    <property type="protein sequence ID" value="AAB02419.1"/>
    <property type="molecule type" value="Genomic_DNA"/>
</dbReference>
<evidence type="ECO:0000313" key="1">
    <source>
        <dbReference type="EMBL" id="AAB02419.1"/>
    </source>
</evidence>
<keyword evidence="1" id="KW-0406">Ion transport</keyword>